<evidence type="ECO:0000256" key="1">
    <source>
        <dbReference type="SAM" id="SignalP"/>
    </source>
</evidence>
<organism evidence="2 3">
    <name type="scientific">Chilo suppressalis</name>
    <name type="common">Asiatic rice borer moth</name>
    <dbReference type="NCBI Taxonomy" id="168631"/>
    <lineage>
        <taxon>Eukaryota</taxon>
        <taxon>Metazoa</taxon>
        <taxon>Ecdysozoa</taxon>
        <taxon>Arthropoda</taxon>
        <taxon>Hexapoda</taxon>
        <taxon>Insecta</taxon>
        <taxon>Pterygota</taxon>
        <taxon>Neoptera</taxon>
        <taxon>Endopterygota</taxon>
        <taxon>Lepidoptera</taxon>
        <taxon>Glossata</taxon>
        <taxon>Ditrysia</taxon>
        <taxon>Pyraloidea</taxon>
        <taxon>Crambidae</taxon>
        <taxon>Crambinae</taxon>
        <taxon>Chilo</taxon>
    </lineage>
</organism>
<feature type="chain" id="PRO_5046848696" evidence="1">
    <location>
        <begin position="21"/>
        <end position="157"/>
    </location>
</feature>
<sequence>MSGVWCRGLVGLMLVAVGAAIEMYYELPARNAAEDLDYQNYNDVYTLPLSVEQKLSPKAADQDVMMYKILRMLQMDSPEYYSNRIPEIRDSRNQVTDFSGGMVMKRLSGFVSRPERFRFRPQFRSADDSQKTKKEGKPIGSNQICYFKLCSFAPPSK</sequence>
<proteinExistence type="predicted"/>
<name>A0ABN8EBA6_CHISP</name>
<gene>
    <name evidence="2" type="ORF">CHILSU_LOCUS1642</name>
</gene>
<evidence type="ECO:0000313" key="2">
    <source>
        <dbReference type="EMBL" id="CAH0669736.1"/>
    </source>
</evidence>
<keyword evidence="1" id="KW-0732">Signal</keyword>
<accession>A0ABN8EBA6</accession>
<dbReference type="Proteomes" id="UP001153292">
    <property type="component" value="Chromosome 11"/>
</dbReference>
<evidence type="ECO:0000313" key="3">
    <source>
        <dbReference type="Proteomes" id="UP001153292"/>
    </source>
</evidence>
<reference evidence="2" key="1">
    <citation type="submission" date="2021-12" db="EMBL/GenBank/DDBJ databases">
        <authorList>
            <person name="King R."/>
        </authorList>
    </citation>
    <scope>NUCLEOTIDE SEQUENCE</scope>
</reference>
<protein>
    <submittedName>
        <fullName evidence="2">Uncharacterized protein</fullName>
    </submittedName>
</protein>
<dbReference type="EMBL" id="OU963904">
    <property type="protein sequence ID" value="CAH0669736.1"/>
    <property type="molecule type" value="Genomic_DNA"/>
</dbReference>
<feature type="signal peptide" evidence="1">
    <location>
        <begin position="1"/>
        <end position="20"/>
    </location>
</feature>
<keyword evidence="3" id="KW-1185">Reference proteome</keyword>